<accession>K5XYD5</accession>
<feature type="domain" description="F-box" evidence="1">
    <location>
        <begin position="103"/>
        <end position="150"/>
    </location>
</feature>
<dbReference type="SUPFAM" id="SSF52047">
    <property type="entry name" value="RNI-like"/>
    <property type="match status" value="1"/>
</dbReference>
<dbReference type="OrthoDB" id="3063971at2759"/>
<evidence type="ECO:0000313" key="2">
    <source>
        <dbReference type="EMBL" id="EKM80370.1"/>
    </source>
</evidence>
<dbReference type="Gene3D" id="1.20.1280.50">
    <property type="match status" value="1"/>
</dbReference>
<dbReference type="SMART" id="SM00367">
    <property type="entry name" value="LRR_CC"/>
    <property type="match status" value="2"/>
</dbReference>
<dbReference type="SUPFAM" id="SSF81383">
    <property type="entry name" value="F-box domain"/>
    <property type="match status" value="1"/>
</dbReference>
<dbReference type="KEGG" id="abp:AGABI1DRAFT128044"/>
<organism evidence="2 3">
    <name type="scientific">Agaricus bisporus var. burnettii (strain JB137-S8 / ATCC MYA-4627 / FGSC 10392)</name>
    <name type="common">White button mushroom</name>
    <dbReference type="NCBI Taxonomy" id="597362"/>
    <lineage>
        <taxon>Eukaryota</taxon>
        <taxon>Fungi</taxon>
        <taxon>Dikarya</taxon>
        <taxon>Basidiomycota</taxon>
        <taxon>Agaricomycotina</taxon>
        <taxon>Agaricomycetes</taxon>
        <taxon>Agaricomycetidae</taxon>
        <taxon>Agaricales</taxon>
        <taxon>Agaricineae</taxon>
        <taxon>Agaricaceae</taxon>
        <taxon>Agaricus</taxon>
    </lineage>
</organism>
<name>K5XYD5_AGABU</name>
<dbReference type="EMBL" id="JH971389">
    <property type="protein sequence ID" value="EKM80370.1"/>
    <property type="molecule type" value="Genomic_DNA"/>
</dbReference>
<dbReference type="eggNOG" id="ENOG502SJPZ">
    <property type="taxonomic scope" value="Eukaryota"/>
</dbReference>
<sequence length="565" mass="63594">MQTGYPLTESPATTASIKQVPPLAHLVTGMRSSLLKLRSNPYLDGEPTVETISSEISAHESAISIIDKEISELSSAIRRLEFRKWEHGENIRYFRGLITLARRLPLEILANIFGICVREGYTRTPLVVSHVCSQWREAACIPSVWSHIYVDFDSPSAFSRTKFWLTKAKDCYLHITMEIRGEQVQLLDVINLLLYKRTQWRSLNINSALLSAANQALTACKGPFPELHTFSASVQQEFSDNDQIEEDETRELVDLRAAFHDVPRLSAVRIVRNILPESNIIPYSIKDLSLVLPSHYSTATFSVPSVLRILEDLRSLEKVSIIIPPGPIRRFELEIDTDHIVILPSLHSITLAGRSGIHSILPNLITPNLHALCLRSSDDLVGSPDAEIGQYLYKFLDLSSPPLEELELRDADIPAAYFIRCFSRMGRLKTLRLHESEISDSTLTELFGPYGLCPSLSFIDLRWCGHFRGRTLVDLVRSRQPLDTDDLRFGGDLVQTTCTAITKIIAIHCSFVTKQDIVDLAHLTVCQVVVMDSDDYCRGIGCCVNDRYRRRLALEGIGRTGKLIL</sequence>
<protein>
    <recommendedName>
        <fullName evidence="1">F-box domain-containing protein</fullName>
    </recommendedName>
</protein>
<dbReference type="AlphaFoldDB" id="K5XYD5"/>
<dbReference type="HOGENOM" id="CLU_525909_0_0_1"/>
<evidence type="ECO:0000259" key="1">
    <source>
        <dbReference type="Pfam" id="PF12937"/>
    </source>
</evidence>
<dbReference type="RefSeq" id="XP_007329535.1">
    <property type="nucleotide sequence ID" value="XM_007329473.1"/>
</dbReference>
<dbReference type="InterPro" id="IPR001810">
    <property type="entry name" value="F-box_dom"/>
</dbReference>
<dbReference type="InterPro" id="IPR036047">
    <property type="entry name" value="F-box-like_dom_sf"/>
</dbReference>
<reference evidence="3" key="1">
    <citation type="journal article" date="2012" name="Proc. Natl. Acad. Sci. U.S.A.">
        <title>Genome sequence of the button mushroom Agaricus bisporus reveals mechanisms governing adaptation to a humic-rich ecological niche.</title>
        <authorList>
            <person name="Morin E."/>
            <person name="Kohler A."/>
            <person name="Baker A.R."/>
            <person name="Foulongne-Oriol M."/>
            <person name="Lombard V."/>
            <person name="Nagy L.G."/>
            <person name="Ohm R.A."/>
            <person name="Patyshakuliyeva A."/>
            <person name="Brun A."/>
            <person name="Aerts A.L."/>
            <person name="Bailey A.M."/>
            <person name="Billette C."/>
            <person name="Coutinho P.M."/>
            <person name="Deakin G."/>
            <person name="Doddapaneni H."/>
            <person name="Floudas D."/>
            <person name="Grimwood J."/>
            <person name="Hilden K."/>
            <person name="Kuees U."/>
            <person name="LaButti K.M."/>
            <person name="Lapidus A."/>
            <person name="Lindquist E.A."/>
            <person name="Lucas S.M."/>
            <person name="Murat C."/>
            <person name="Riley R.W."/>
            <person name="Salamov A.A."/>
            <person name="Schmutz J."/>
            <person name="Subramanian V."/>
            <person name="Woesten H.A.B."/>
            <person name="Xu J."/>
            <person name="Eastwood D.C."/>
            <person name="Foster G.D."/>
            <person name="Sonnenberg A.S."/>
            <person name="Cullen D."/>
            <person name="de Vries R.P."/>
            <person name="Lundell T."/>
            <person name="Hibbett D.S."/>
            <person name="Henrissat B."/>
            <person name="Burton K.S."/>
            <person name="Kerrigan R.W."/>
            <person name="Challen M.P."/>
            <person name="Grigoriev I.V."/>
            <person name="Martin F."/>
        </authorList>
    </citation>
    <scope>NUCLEOTIDE SEQUENCE [LARGE SCALE GENOMIC DNA]</scope>
    <source>
        <strain evidence="3">JB137-S8 / ATCC MYA-4627 / FGSC 10392</strain>
    </source>
</reference>
<dbReference type="Proteomes" id="UP000008493">
    <property type="component" value="Unassembled WGS sequence"/>
</dbReference>
<keyword evidence="3" id="KW-1185">Reference proteome</keyword>
<proteinExistence type="predicted"/>
<dbReference type="InterPro" id="IPR032675">
    <property type="entry name" value="LRR_dom_sf"/>
</dbReference>
<dbReference type="OMA" id="HCVADGW"/>
<evidence type="ECO:0000313" key="3">
    <source>
        <dbReference type="Proteomes" id="UP000008493"/>
    </source>
</evidence>
<dbReference type="Gene3D" id="3.80.10.10">
    <property type="entry name" value="Ribonuclease Inhibitor"/>
    <property type="match status" value="1"/>
</dbReference>
<gene>
    <name evidence="2" type="ORF">AGABI1DRAFT_128044</name>
</gene>
<dbReference type="Pfam" id="PF12937">
    <property type="entry name" value="F-box-like"/>
    <property type="match status" value="1"/>
</dbReference>
<dbReference type="GeneID" id="18826748"/>
<dbReference type="InterPro" id="IPR006553">
    <property type="entry name" value="Leu-rich_rpt_Cys-con_subtyp"/>
</dbReference>
<dbReference type="InParanoid" id="K5XYD5"/>